<keyword evidence="7" id="KW-1185">Reference proteome</keyword>
<dbReference type="Proteomes" id="UP000019151">
    <property type="component" value="Chromosome"/>
</dbReference>
<dbReference type="Pfam" id="PF00781">
    <property type="entry name" value="DAGK_cat"/>
    <property type="match status" value="1"/>
</dbReference>
<dbReference type="STRING" id="861299.J421_3086"/>
<protein>
    <submittedName>
        <fullName evidence="6">Diacylglycerol kinase catalytic region</fullName>
    </submittedName>
</protein>
<evidence type="ECO:0000256" key="1">
    <source>
        <dbReference type="ARBA" id="ARBA00022679"/>
    </source>
</evidence>
<dbReference type="SUPFAM" id="SSF111331">
    <property type="entry name" value="NAD kinase/diacylglycerol kinase-like"/>
    <property type="match status" value="1"/>
</dbReference>
<keyword evidence="4" id="KW-0067">ATP-binding</keyword>
<reference evidence="6 7" key="1">
    <citation type="journal article" date="2014" name="Genome Announc.">
        <title>Genome Sequence and Methylome of Soil Bacterium Gemmatirosa kalamazoonensis KBS708T, a Member of the Rarely Cultivated Gemmatimonadetes Phylum.</title>
        <authorList>
            <person name="Debruyn J.M."/>
            <person name="Radosevich M."/>
            <person name="Wommack K.E."/>
            <person name="Polson S.W."/>
            <person name="Hauser L.J."/>
            <person name="Fawaz M.N."/>
            <person name="Korlach J."/>
            <person name="Tsai Y.C."/>
        </authorList>
    </citation>
    <scope>NUCLEOTIDE SEQUENCE [LARGE SCALE GENOMIC DNA]</scope>
    <source>
        <strain evidence="6 7">KBS708</strain>
    </source>
</reference>
<dbReference type="GO" id="GO:0016301">
    <property type="term" value="F:kinase activity"/>
    <property type="evidence" value="ECO:0007669"/>
    <property type="project" value="UniProtKB-KW"/>
</dbReference>
<proteinExistence type="predicted"/>
<dbReference type="PROSITE" id="PS50146">
    <property type="entry name" value="DAGK"/>
    <property type="match status" value="1"/>
</dbReference>
<dbReference type="InterPro" id="IPR017438">
    <property type="entry name" value="ATP-NAD_kinase_N"/>
</dbReference>
<dbReference type="InterPro" id="IPR001206">
    <property type="entry name" value="Diacylglycerol_kinase_cat_dom"/>
</dbReference>
<dbReference type="InterPro" id="IPR016064">
    <property type="entry name" value="NAD/diacylglycerol_kinase_sf"/>
</dbReference>
<accession>W0RMF3</accession>
<dbReference type="PANTHER" id="PTHR12358">
    <property type="entry name" value="SPHINGOSINE KINASE"/>
    <property type="match status" value="1"/>
</dbReference>
<evidence type="ECO:0000256" key="3">
    <source>
        <dbReference type="ARBA" id="ARBA00022777"/>
    </source>
</evidence>
<evidence type="ECO:0000256" key="2">
    <source>
        <dbReference type="ARBA" id="ARBA00022741"/>
    </source>
</evidence>
<evidence type="ECO:0000313" key="6">
    <source>
        <dbReference type="EMBL" id="AHG90623.1"/>
    </source>
</evidence>
<organism evidence="6 7">
    <name type="scientific">Gemmatirosa kalamazoonensis</name>
    <dbReference type="NCBI Taxonomy" id="861299"/>
    <lineage>
        <taxon>Bacteria</taxon>
        <taxon>Pseudomonadati</taxon>
        <taxon>Gemmatimonadota</taxon>
        <taxon>Gemmatimonadia</taxon>
        <taxon>Gemmatimonadales</taxon>
        <taxon>Gemmatimonadaceae</taxon>
        <taxon>Gemmatirosa</taxon>
    </lineage>
</organism>
<evidence type="ECO:0000256" key="4">
    <source>
        <dbReference type="ARBA" id="ARBA00022840"/>
    </source>
</evidence>
<dbReference type="InterPro" id="IPR050187">
    <property type="entry name" value="Lipid_Phosphate_FormReg"/>
</dbReference>
<dbReference type="Gene3D" id="2.60.200.40">
    <property type="match status" value="1"/>
</dbReference>
<keyword evidence="2" id="KW-0547">Nucleotide-binding</keyword>
<feature type="domain" description="DAGKc" evidence="5">
    <location>
        <begin position="1"/>
        <end position="92"/>
    </location>
</feature>
<name>W0RMF3_9BACT</name>
<dbReference type="InterPro" id="IPR045540">
    <property type="entry name" value="YegS/DAGK_C"/>
</dbReference>
<dbReference type="AlphaFoldDB" id="W0RMF3"/>
<dbReference type="Gene3D" id="3.40.50.10330">
    <property type="entry name" value="Probable inorganic polyphosphate/atp-NAD kinase, domain 1"/>
    <property type="match status" value="1"/>
</dbReference>
<evidence type="ECO:0000313" key="7">
    <source>
        <dbReference type="Proteomes" id="UP000019151"/>
    </source>
</evidence>
<sequence length="270" mass="27609">MRPTSAAETTRLAAAAAAEGLDAVIAAGGDGTAAAVARGLAGTATALGILPLGTANDLARVLGLRRAPARAAARLADARTRSMDLVAMNGTTFCTVGGLGIVSDSALAAARLKSGTGRLARVARALGGGIYRATALGELATRRPLRTRVEIEVTSPDGSVGRLAVDSPGLFVANQRMCGGGLSLPRVGPDDDGVFELLVIQRVSRARLVDAFTRLTLKLPIPDAVLRVIPGVAARIHCEREETFLGDGDALGTGCSFALRALPRTLRVLA</sequence>
<dbReference type="HOGENOM" id="CLU_045532_5_1_0"/>
<gene>
    <name evidence="6" type="ORF">J421_3086</name>
</gene>
<evidence type="ECO:0000259" key="5">
    <source>
        <dbReference type="PROSITE" id="PS50146"/>
    </source>
</evidence>
<keyword evidence="3 6" id="KW-0418">Kinase</keyword>
<dbReference type="EMBL" id="CP007128">
    <property type="protein sequence ID" value="AHG90623.1"/>
    <property type="molecule type" value="Genomic_DNA"/>
</dbReference>
<dbReference type="GO" id="GO:0005524">
    <property type="term" value="F:ATP binding"/>
    <property type="evidence" value="ECO:0007669"/>
    <property type="project" value="UniProtKB-KW"/>
</dbReference>
<dbReference type="InParanoid" id="W0RMF3"/>
<dbReference type="PANTHER" id="PTHR12358:SF54">
    <property type="entry name" value="SPHINGOSINE KINASE RELATED PROTEIN"/>
    <property type="match status" value="1"/>
</dbReference>
<dbReference type="PATRIC" id="fig|861299.3.peg.3138"/>
<dbReference type="eggNOG" id="COG1597">
    <property type="taxonomic scope" value="Bacteria"/>
</dbReference>
<dbReference type="KEGG" id="gba:J421_3086"/>
<keyword evidence="1" id="KW-0808">Transferase</keyword>
<dbReference type="Pfam" id="PF19279">
    <property type="entry name" value="YegS_C"/>
    <property type="match status" value="1"/>
</dbReference>